<dbReference type="InterPro" id="IPR052345">
    <property type="entry name" value="Rad_response_metalloprotease"/>
</dbReference>
<evidence type="ECO:0000313" key="3">
    <source>
        <dbReference type="Proteomes" id="UP001448614"/>
    </source>
</evidence>
<dbReference type="PANTHER" id="PTHR43236">
    <property type="entry name" value="ANTITOXIN HIGA1"/>
    <property type="match status" value="1"/>
</dbReference>
<keyword evidence="3" id="KW-1185">Reference proteome</keyword>
<accession>A0ABV0GLV1</accession>
<dbReference type="Pfam" id="PF06114">
    <property type="entry name" value="Peptidase_M78"/>
    <property type="match status" value="1"/>
</dbReference>
<reference evidence="2 3" key="1">
    <citation type="journal article" date="2024" name="Appl. Microbiol. Biotechnol.">
        <title>Biosynthetic gene clusters with biotechnological applications in novel Antarctic isolates from Actinomycetota.</title>
        <authorList>
            <person name="Bruna P."/>
            <person name="Nunez-Montero K."/>
            <person name="Contreras M.J."/>
            <person name="Leal K."/>
            <person name="Garcia M."/>
            <person name="Abanto M."/>
            <person name="Barrientos L."/>
        </authorList>
    </citation>
    <scope>NUCLEOTIDE SEQUENCE [LARGE SCALE GENOMIC DNA]</scope>
    <source>
        <strain evidence="2 3">Se16.17</strain>
    </source>
</reference>
<name>A0ABV0GLV1_PAENI</name>
<dbReference type="EMBL" id="JBBMFV010000001">
    <property type="protein sequence ID" value="MEO3939499.1"/>
    <property type="molecule type" value="Genomic_DNA"/>
</dbReference>
<dbReference type="RefSeq" id="WP_347781487.1">
    <property type="nucleotide sequence ID" value="NZ_JBBMFV010000001.1"/>
</dbReference>
<evidence type="ECO:0000313" key="2">
    <source>
        <dbReference type="EMBL" id="MEO3939499.1"/>
    </source>
</evidence>
<sequence length="383" mass="43150">MVERVDVALSIFAWARQRAGKSVADLIKKFPRLPEWESGAVKPTMRQLESFAEATYTPFGYFFLPAPIQEPLPLPDFRTIRNEAVENPSADLLETIYICERRQDWYLDYAARRDLDPLEFVGSVTTRTPVTQAALQIAEVLGLNWETRNRYAKWEDALFGLATLAEEAGILVMISGIVGSNTHRVLDPNEFRGFALADGTAPVVFVNGADTKAAQIFTLAHEIAHVWLGQSAVSRPDLHVVESNDIEKWCNSVAAELLVPLAHLRQEYRAGGDLTKELDRLARVYKVSTLVVLRRIFDLTNWNWDSYREQFENELDRVIGKARRTGSGGDYYNTQQYRLGKRFIRALVADTVEGGTLHRQAFELSGSHNPAVFHKLGEKVGAL</sequence>
<dbReference type="PANTHER" id="PTHR43236:SF2">
    <property type="entry name" value="BLL0069 PROTEIN"/>
    <property type="match status" value="1"/>
</dbReference>
<dbReference type="InterPro" id="IPR010359">
    <property type="entry name" value="IrrE_HExxH"/>
</dbReference>
<comment type="caution">
    <text evidence="2">The sequence shown here is derived from an EMBL/GenBank/DDBJ whole genome shotgun (WGS) entry which is preliminary data.</text>
</comment>
<evidence type="ECO:0000259" key="1">
    <source>
        <dbReference type="Pfam" id="PF06114"/>
    </source>
</evidence>
<organism evidence="2 3">
    <name type="scientific">Paenarthrobacter nicotinovorans</name>
    <name type="common">Arthrobacter nicotinovorans</name>
    <dbReference type="NCBI Taxonomy" id="29320"/>
    <lineage>
        <taxon>Bacteria</taxon>
        <taxon>Bacillati</taxon>
        <taxon>Actinomycetota</taxon>
        <taxon>Actinomycetes</taxon>
        <taxon>Micrococcales</taxon>
        <taxon>Micrococcaceae</taxon>
        <taxon>Paenarthrobacter</taxon>
    </lineage>
</organism>
<protein>
    <submittedName>
        <fullName evidence="2">ImmA/IrrE family metallo-endopeptidase</fullName>
    </submittedName>
</protein>
<gene>
    <name evidence="2" type="ORF">V3C41_00255</name>
</gene>
<dbReference type="Gene3D" id="1.10.10.2910">
    <property type="match status" value="1"/>
</dbReference>
<proteinExistence type="predicted"/>
<dbReference type="Proteomes" id="UP001448614">
    <property type="component" value="Unassembled WGS sequence"/>
</dbReference>
<feature type="domain" description="IrrE N-terminal-like" evidence="1">
    <location>
        <begin position="165"/>
        <end position="296"/>
    </location>
</feature>